<keyword evidence="1" id="KW-0863">Zinc-finger</keyword>
<reference evidence="5" key="1">
    <citation type="submission" date="2025-08" db="UniProtKB">
        <authorList>
            <consortium name="RefSeq"/>
        </authorList>
    </citation>
    <scope>IDENTIFICATION</scope>
    <source>
        <tissue evidence="5">Whole organism</tissue>
    </source>
</reference>
<feature type="compositionally biased region" description="Polar residues" evidence="2">
    <location>
        <begin position="31"/>
        <end position="42"/>
    </location>
</feature>
<keyword evidence="1" id="KW-0862">Zinc</keyword>
<gene>
    <name evidence="5" type="primary">LOC113205019</name>
</gene>
<evidence type="ECO:0000313" key="4">
    <source>
        <dbReference type="Proteomes" id="UP000504606"/>
    </source>
</evidence>
<keyword evidence="4" id="KW-1185">Reference proteome</keyword>
<evidence type="ECO:0000259" key="3">
    <source>
        <dbReference type="PROSITE" id="PS50157"/>
    </source>
</evidence>
<feature type="domain" description="C2H2-type" evidence="3">
    <location>
        <begin position="9"/>
        <end position="36"/>
    </location>
</feature>
<evidence type="ECO:0000313" key="5">
    <source>
        <dbReference type="RefSeq" id="XP_026276224.2"/>
    </source>
</evidence>
<dbReference type="AlphaFoldDB" id="A0A6J1S4U1"/>
<protein>
    <submittedName>
        <fullName evidence="5">Uncharacterized protein LOC113205019 isoform X2</fullName>
    </submittedName>
</protein>
<accession>A0A6J1S4U1</accession>
<dbReference type="InterPro" id="IPR036236">
    <property type="entry name" value="Znf_C2H2_sf"/>
</dbReference>
<organism evidence="4 5">
    <name type="scientific">Frankliniella occidentalis</name>
    <name type="common">Western flower thrips</name>
    <name type="synonym">Euthrips occidentalis</name>
    <dbReference type="NCBI Taxonomy" id="133901"/>
    <lineage>
        <taxon>Eukaryota</taxon>
        <taxon>Metazoa</taxon>
        <taxon>Ecdysozoa</taxon>
        <taxon>Arthropoda</taxon>
        <taxon>Hexapoda</taxon>
        <taxon>Insecta</taxon>
        <taxon>Pterygota</taxon>
        <taxon>Neoptera</taxon>
        <taxon>Paraneoptera</taxon>
        <taxon>Thysanoptera</taxon>
        <taxon>Terebrantia</taxon>
        <taxon>Thripoidea</taxon>
        <taxon>Thripidae</taxon>
        <taxon>Frankliniella</taxon>
    </lineage>
</organism>
<dbReference type="SUPFAM" id="SSF57667">
    <property type="entry name" value="beta-beta-alpha zinc fingers"/>
    <property type="match status" value="1"/>
</dbReference>
<feature type="region of interest" description="Disordered" evidence="2">
    <location>
        <begin position="29"/>
        <end position="54"/>
    </location>
</feature>
<name>A0A6J1S4U1_FRAOC</name>
<dbReference type="PROSITE" id="PS50157">
    <property type="entry name" value="ZINC_FINGER_C2H2_2"/>
    <property type="match status" value="1"/>
</dbReference>
<evidence type="ECO:0000256" key="1">
    <source>
        <dbReference type="PROSITE-ProRule" id="PRU00042"/>
    </source>
</evidence>
<sequence length="170" mass="19456">MESSISTVFKCSQCGKAYKQETWYKKHILSHNGTPQDQGTKSDSMKKQRPEENLNKTMDVVDVVDVAVEKALLKQLKKVNITEVYGRTVSKRRTKFSLSYDIPPPNYLSGRKGTAAQREHFAAFLNQITFKTMGMNFRVKFIRQLTTFGTDENTHKCSKDIFYLVSITSV</sequence>
<proteinExistence type="predicted"/>
<feature type="compositionally biased region" description="Basic and acidic residues" evidence="2">
    <location>
        <begin position="43"/>
        <end position="54"/>
    </location>
</feature>
<evidence type="ECO:0000256" key="2">
    <source>
        <dbReference type="SAM" id="MobiDB-lite"/>
    </source>
</evidence>
<dbReference type="InterPro" id="IPR013087">
    <property type="entry name" value="Znf_C2H2_type"/>
</dbReference>
<keyword evidence="1" id="KW-0479">Metal-binding</keyword>
<dbReference type="RefSeq" id="XP_026276224.2">
    <property type="nucleotide sequence ID" value="XM_026420439.2"/>
</dbReference>
<dbReference type="Gene3D" id="3.30.160.60">
    <property type="entry name" value="Classic Zinc Finger"/>
    <property type="match status" value="1"/>
</dbReference>
<dbReference type="PROSITE" id="PS00028">
    <property type="entry name" value="ZINC_FINGER_C2H2_1"/>
    <property type="match status" value="1"/>
</dbReference>
<dbReference type="GeneID" id="113205019"/>
<dbReference type="GO" id="GO:0008270">
    <property type="term" value="F:zinc ion binding"/>
    <property type="evidence" value="ECO:0007669"/>
    <property type="project" value="UniProtKB-KW"/>
</dbReference>
<dbReference type="Proteomes" id="UP000504606">
    <property type="component" value="Unplaced"/>
</dbReference>